<dbReference type="PROSITE" id="PS50891">
    <property type="entry name" value="LOB"/>
    <property type="match status" value="1"/>
</dbReference>
<gene>
    <name evidence="6" type="ORF">EJB05_14988</name>
</gene>
<dbReference type="Gramene" id="TVU41469">
    <property type="protein sequence ID" value="TVU41469"/>
    <property type="gene ID" value="EJB05_14988"/>
</dbReference>
<dbReference type="PANTHER" id="PTHR31301:SF83">
    <property type="entry name" value="PROTEIN ASYMMETRIC LEAVES 2"/>
    <property type="match status" value="1"/>
</dbReference>
<feature type="domain" description="LOB" evidence="5">
    <location>
        <begin position="70"/>
        <end position="186"/>
    </location>
</feature>
<dbReference type="EMBL" id="RWGY01000007">
    <property type="protein sequence ID" value="TVU41469.1"/>
    <property type="molecule type" value="Genomic_DNA"/>
</dbReference>
<dbReference type="PANTHER" id="PTHR31301">
    <property type="entry name" value="LOB DOMAIN-CONTAINING PROTEIN 4-RELATED"/>
    <property type="match status" value="1"/>
</dbReference>
<keyword evidence="3" id="KW-0217">Developmental protein</keyword>
<proteinExistence type="inferred from homology"/>
<name>A0A5J9VYY2_9POAL</name>
<evidence type="ECO:0000256" key="4">
    <source>
        <dbReference type="ARBA" id="ARBA00023242"/>
    </source>
</evidence>
<comment type="subcellular location">
    <subcellularLocation>
        <location evidence="1">Nucleus</location>
    </subcellularLocation>
</comment>
<evidence type="ECO:0000256" key="1">
    <source>
        <dbReference type="ARBA" id="ARBA00004123"/>
    </source>
</evidence>
<comment type="caution">
    <text evidence="6">The sequence shown here is derived from an EMBL/GenBank/DDBJ whole genome shotgun (WGS) entry which is preliminary data.</text>
</comment>
<organism evidence="6 7">
    <name type="scientific">Eragrostis curvula</name>
    <name type="common">weeping love grass</name>
    <dbReference type="NCBI Taxonomy" id="38414"/>
    <lineage>
        <taxon>Eukaryota</taxon>
        <taxon>Viridiplantae</taxon>
        <taxon>Streptophyta</taxon>
        <taxon>Embryophyta</taxon>
        <taxon>Tracheophyta</taxon>
        <taxon>Spermatophyta</taxon>
        <taxon>Magnoliopsida</taxon>
        <taxon>Liliopsida</taxon>
        <taxon>Poales</taxon>
        <taxon>Poaceae</taxon>
        <taxon>PACMAD clade</taxon>
        <taxon>Chloridoideae</taxon>
        <taxon>Eragrostideae</taxon>
        <taxon>Eragrostidinae</taxon>
        <taxon>Eragrostis</taxon>
    </lineage>
</organism>
<evidence type="ECO:0000313" key="7">
    <source>
        <dbReference type="Proteomes" id="UP000324897"/>
    </source>
</evidence>
<evidence type="ECO:0000313" key="6">
    <source>
        <dbReference type="EMBL" id="TVU41469.1"/>
    </source>
</evidence>
<evidence type="ECO:0000259" key="5">
    <source>
        <dbReference type="PROSITE" id="PS50891"/>
    </source>
</evidence>
<keyword evidence="7" id="KW-1185">Reference proteome</keyword>
<reference evidence="6 7" key="1">
    <citation type="journal article" date="2019" name="Sci. Rep.">
        <title>A high-quality genome of Eragrostis curvula grass provides insights into Poaceae evolution and supports new strategies to enhance forage quality.</title>
        <authorList>
            <person name="Carballo J."/>
            <person name="Santos B.A.C.M."/>
            <person name="Zappacosta D."/>
            <person name="Garbus I."/>
            <person name="Selva J.P."/>
            <person name="Gallo C.A."/>
            <person name="Diaz A."/>
            <person name="Albertini E."/>
            <person name="Caccamo M."/>
            <person name="Echenique V."/>
        </authorList>
    </citation>
    <scope>NUCLEOTIDE SEQUENCE [LARGE SCALE GENOMIC DNA]</scope>
    <source>
        <strain evidence="7">cv. Victoria</strain>
        <tissue evidence="6">Leaf</tissue>
    </source>
</reference>
<evidence type="ECO:0000256" key="2">
    <source>
        <dbReference type="ARBA" id="ARBA00005474"/>
    </source>
</evidence>
<sequence>MESFSRRFNLHAGAQPRGLRRIRCGGHCRLSSSLIDYRPDPTRSFFDGSLKLQMSSDEEATSSAEGPSPPPCAGCKHLRRRCVPSCPFAAYFPPEHGDQFAAVHKARARLRDPAFGCVSYITVLEHMLKQGMGDLAAARGQLADRDERMRAVRVAFEAKRKEGRAEAWKDAVRRGEGQPLLNRQMAEAQQAAAVAQSARKQAVKMQQHAGTELGFPDGHVSIWLRRQGRRLLHRPRGNGQ</sequence>
<comment type="similarity">
    <text evidence="2">Belongs to the LOB domain-containing protein family.</text>
</comment>
<dbReference type="Proteomes" id="UP000324897">
    <property type="component" value="Chromosome 4"/>
</dbReference>
<evidence type="ECO:0000256" key="3">
    <source>
        <dbReference type="ARBA" id="ARBA00022473"/>
    </source>
</evidence>
<protein>
    <recommendedName>
        <fullName evidence="5">LOB domain-containing protein</fullName>
    </recommendedName>
</protein>
<dbReference type="InterPro" id="IPR004883">
    <property type="entry name" value="LOB"/>
</dbReference>
<dbReference type="Pfam" id="PF03195">
    <property type="entry name" value="LOB"/>
    <property type="match status" value="1"/>
</dbReference>
<dbReference type="AlphaFoldDB" id="A0A5J9VYY2"/>
<feature type="non-terminal residue" evidence="6">
    <location>
        <position position="1"/>
    </location>
</feature>
<accession>A0A5J9VYY2</accession>
<dbReference type="GO" id="GO:0005634">
    <property type="term" value="C:nucleus"/>
    <property type="evidence" value="ECO:0007669"/>
    <property type="project" value="UniProtKB-SubCell"/>
</dbReference>
<keyword evidence="4" id="KW-0539">Nucleus</keyword>